<comment type="caution">
    <text evidence="2">The sequence shown here is derived from an EMBL/GenBank/DDBJ whole genome shotgun (WGS) entry which is preliminary data.</text>
</comment>
<proteinExistence type="predicted"/>
<evidence type="ECO:0000313" key="3">
    <source>
        <dbReference type="Proteomes" id="UP000198211"/>
    </source>
</evidence>
<organism evidence="2 3">
    <name type="scientific">Phytophthora megakarya</name>
    <dbReference type="NCBI Taxonomy" id="4795"/>
    <lineage>
        <taxon>Eukaryota</taxon>
        <taxon>Sar</taxon>
        <taxon>Stramenopiles</taxon>
        <taxon>Oomycota</taxon>
        <taxon>Peronosporomycetes</taxon>
        <taxon>Peronosporales</taxon>
        <taxon>Peronosporaceae</taxon>
        <taxon>Phytophthora</taxon>
    </lineage>
</organism>
<dbReference type="PANTHER" id="PTHR45023">
    <property type="match status" value="1"/>
</dbReference>
<evidence type="ECO:0000313" key="2">
    <source>
        <dbReference type="EMBL" id="OWZ13817.1"/>
    </source>
</evidence>
<dbReference type="Proteomes" id="UP000198211">
    <property type="component" value="Unassembled WGS sequence"/>
</dbReference>
<dbReference type="EMBL" id="NBNE01001489">
    <property type="protein sequence ID" value="OWZ13817.1"/>
    <property type="molecule type" value="Genomic_DNA"/>
</dbReference>
<name>A0A225W9Z3_9STRA</name>
<accession>A0A225W9Z3</accession>
<dbReference type="AlphaFoldDB" id="A0A225W9Z3"/>
<feature type="region of interest" description="Disordered" evidence="1">
    <location>
        <begin position="132"/>
        <end position="156"/>
    </location>
</feature>
<keyword evidence="3" id="KW-1185">Reference proteome</keyword>
<sequence length="217" mass="25212">MGKGQEWSESEIIQLCRSWLETSENADRGTGQKKKTFTSGLYAHWLENKSDEATEDRSEIAVIGRWKKLQPEATKFCGVYSKWKSRERSGWSEDMYLNNSMKIYAERHKQPSEFLAAWKELKDMPKWTTKFTSDDNARAKRKAGGDDDLARSEGRKAAKQKQKNLLTVLPLVIQLIFGSSQRRRKQLGCWSSNCKWQYACRTQSATLRRSFSHWSAR</sequence>
<protein>
    <recommendedName>
        <fullName evidence="4">No apical meristem-associated C-terminal domain-containing protein</fullName>
    </recommendedName>
</protein>
<dbReference type="STRING" id="4795.A0A225W9Z3"/>
<reference evidence="3" key="1">
    <citation type="submission" date="2017-03" db="EMBL/GenBank/DDBJ databases">
        <title>Phytopthora megakarya and P. palmivora, two closely related causual agents of cacao black pod achieved similar genome size and gene model numbers by different mechanisms.</title>
        <authorList>
            <person name="Ali S."/>
            <person name="Shao J."/>
            <person name="Larry D.J."/>
            <person name="Kronmiller B."/>
            <person name="Shen D."/>
            <person name="Strem M.D."/>
            <person name="Melnick R.L."/>
            <person name="Guiltinan M.J."/>
            <person name="Tyler B.M."/>
            <person name="Meinhardt L.W."/>
            <person name="Bailey B.A."/>
        </authorList>
    </citation>
    <scope>NUCLEOTIDE SEQUENCE [LARGE SCALE GENOMIC DNA]</scope>
    <source>
        <strain evidence="3">zdho120</strain>
    </source>
</reference>
<evidence type="ECO:0000256" key="1">
    <source>
        <dbReference type="SAM" id="MobiDB-lite"/>
    </source>
</evidence>
<dbReference type="OrthoDB" id="124276at2759"/>
<gene>
    <name evidence="2" type="ORF">PHMEG_00012796</name>
</gene>
<dbReference type="PANTHER" id="PTHR45023:SF4">
    <property type="entry name" value="GLYCINE-RICH PROTEIN-RELATED"/>
    <property type="match status" value="1"/>
</dbReference>
<evidence type="ECO:0008006" key="4">
    <source>
        <dbReference type="Google" id="ProtNLM"/>
    </source>
</evidence>